<dbReference type="HOGENOM" id="CLU_1359461_0_0_10"/>
<dbReference type="AlphaFoldDB" id="K4IF53"/>
<sequence>MLSFYDPYDKDFDRSIWIRNSENIKVAHETFKKVGYRRLFLEYNYSYDWCWILGDVNKPCDEIIDSLLITHDSEKIRSKYYREFWDRRRTEQNDSIVFEVLKEVSIILCQDIAIPYNVDHVNDTLFKLIEIREFEDSLTDAKALENFNYLKSIGLYKSAYNLLFERYRYYDVEWNQEELKISLNSDTTNCCPWAFIEDSTK</sequence>
<dbReference type="Proteomes" id="UP000008514">
    <property type="component" value="Chromosome"/>
</dbReference>
<proteinExistence type="predicted"/>
<evidence type="ECO:0000313" key="2">
    <source>
        <dbReference type="Proteomes" id="UP000008514"/>
    </source>
</evidence>
<dbReference type="KEGG" id="ptq:P700755_000713"/>
<dbReference type="EMBL" id="CP003879">
    <property type="protein sequence ID" value="AFU67721.1"/>
    <property type="molecule type" value="Genomic_DNA"/>
</dbReference>
<gene>
    <name evidence="1" type="ordered locus">P700755_000713</name>
</gene>
<dbReference type="eggNOG" id="ENOG5033K3G">
    <property type="taxonomic scope" value="Bacteria"/>
</dbReference>
<organism evidence="1 2">
    <name type="scientific">Psychroflexus torquis (strain ATCC 700755 / CIP 106069 / ACAM 623)</name>
    <dbReference type="NCBI Taxonomy" id="313595"/>
    <lineage>
        <taxon>Bacteria</taxon>
        <taxon>Pseudomonadati</taxon>
        <taxon>Bacteroidota</taxon>
        <taxon>Flavobacteriia</taxon>
        <taxon>Flavobacteriales</taxon>
        <taxon>Flavobacteriaceae</taxon>
        <taxon>Psychroflexus</taxon>
    </lineage>
</organism>
<accession>K4IF53</accession>
<reference evidence="1" key="1">
    <citation type="submission" date="2006-03" db="EMBL/GenBank/DDBJ databases">
        <authorList>
            <person name="Bowman J."/>
            <person name="Ferriera S."/>
            <person name="Johnson J."/>
            <person name="Kravitz S."/>
            <person name="Halpern A."/>
            <person name="Remington K."/>
            <person name="Beeson K."/>
            <person name="Tran B."/>
            <person name="Rogers Y.-H."/>
            <person name="Friedman R."/>
            <person name="Venter J.C."/>
        </authorList>
    </citation>
    <scope>NUCLEOTIDE SEQUENCE [LARGE SCALE GENOMIC DNA]</scope>
    <source>
        <strain evidence="1">ATCC 700755</strain>
    </source>
</reference>
<keyword evidence="2" id="KW-1185">Reference proteome</keyword>
<name>K4IF53_PSYTT</name>
<reference evidence="1" key="2">
    <citation type="submission" date="2012-09" db="EMBL/GenBank/DDBJ databases">
        <title>The complete sequence of Psychroflexus torquis an extreme psychrophile from sea-ice that is stimulated by light.</title>
        <authorList>
            <person name="Feng S."/>
            <person name="Powell S.M."/>
            <person name="Bowman J.P."/>
        </authorList>
    </citation>
    <scope>NUCLEOTIDE SEQUENCE [LARGE SCALE GENOMIC DNA]</scope>
    <source>
        <strain evidence="1">ATCC 700755</strain>
    </source>
</reference>
<protein>
    <submittedName>
        <fullName evidence="1">Uncharacterized protein</fullName>
    </submittedName>
</protein>
<evidence type="ECO:0000313" key="1">
    <source>
        <dbReference type="EMBL" id="AFU67721.1"/>
    </source>
</evidence>